<sequence length="392" mass="41321">MKSVASDANLLARSAPLLLNLAAALAALALVSTLQPDALWQVTLAILPPLALAGVVLAWQRGRAPIAVPGAEPTAGEPAPGPQPYAEQLCLAAFPVWMRQLDTSRGQTETAVGALTQQFVDIAARLEQTLKASRQAAGDLGEGGAGEGLAHSQGELSQVVDSLRVSQQSRDEMLAAVRHLTDYTGELRAMAADVAAIAAQTNLLALNAAIEAARAGEAGRGFAVVADAVRSLSSQSSETGQKMSAKVDIINNAIAHLVEVAGSTTDQSSDTVVHAEQTIEGVLGRFQGITAQLQSSSHLLHAESAGISQELNDVLVALQFQDRVNQILAQVQERMGQLHQQLEHCQAANEPFTLDVKAWLAETERTYAMQEQRNNHHGRASTAAADSSITFF</sequence>
<gene>
    <name evidence="13" type="ORF">HAQ05_05805</name>
</gene>
<protein>
    <submittedName>
        <fullName evidence="13">Chemotaxis protein</fullName>
    </submittedName>
</protein>
<dbReference type="Pfam" id="PF00015">
    <property type="entry name" value="MCPsignal"/>
    <property type="match status" value="1"/>
</dbReference>
<dbReference type="PROSITE" id="PS50111">
    <property type="entry name" value="CHEMOTAXIS_TRANSDUC_2"/>
    <property type="match status" value="1"/>
</dbReference>
<keyword evidence="3" id="KW-0488">Methylation</keyword>
<dbReference type="PRINTS" id="PR00260">
    <property type="entry name" value="CHEMTRNSDUCR"/>
</dbReference>
<evidence type="ECO:0000313" key="13">
    <source>
        <dbReference type="EMBL" id="MBD1598218.1"/>
    </source>
</evidence>
<dbReference type="EMBL" id="JAAOCA010000006">
    <property type="protein sequence ID" value="MBD1598218.1"/>
    <property type="molecule type" value="Genomic_DNA"/>
</dbReference>
<evidence type="ECO:0000256" key="8">
    <source>
        <dbReference type="ARBA" id="ARBA00029447"/>
    </source>
</evidence>
<evidence type="ECO:0000256" key="4">
    <source>
        <dbReference type="ARBA" id="ARBA00022692"/>
    </source>
</evidence>
<reference evidence="13 14" key="1">
    <citation type="journal article" date="2020" name="Insects">
        <title>Bacteria Belonging to Pseudomonas typographi sp. nov. from the Bark Beetle Ips typographus Have Genomic Potential to Aid in the Host Ecology.</title>
        <authorList>
            <person name="Peral-Aranega E."/>
            <person name="Saati-Santamaria Z."/>
            <person name="Kolarik M."/>
            <person name="Rivas R."/>
            <person name="Garcia-Fraile P."/>
        </authorList>
    </citation>
    <scope>NUCLEOTIDE SEQUENCE [LARGE SCALE GENOMIC DNA]</scope>
    <source>
        <strain evidence="13 14">CA3A</strain>
    </source>
</reference>
<evidence type="ECO:0000256" key="10">
    <source>
        <dbReference type="SAM" id="MobiDB-lite"/>
    </source>
</evidence>
<evidence type="ECO:0000256" key="1">
    <source>
        <dbReference type="ARBA" id="ARBA00004236"/>
    </source>
</evidence>
<comment type="similarity">
    <text evidence="8">Belongs to the methyl-accepting chemotaxis (MCP) protein family.</text>
</comment>
<dbReference type="Gene3D" id="1.10.287.950">
    <property type="entry name" value="Methyl-accepting chemotaxis protein"/>
    <property type="match status" value="1"/>
</dbReference>
<dbReference type="PANTHER" id="PTHR32089">
    <property type="entry name" value="METHYL-ACCEPTING CHEMOTAXIS PROTEIN MCPB"/>
    <property type="match status" value="1"/>
</dbReference>
<name>A0ABR7YYD7_9PSED</name>
<evidence type="ECO:0000256" key="5">
    <source>
        <dbReference type="ARBA" id="ARBA00022989"/>
    </source>
</evidence>
<organism evidence="13 14">
    <name type="scientific">Pseudomonas typographi</name>
    <dbReference type="NCBI Taxonomy" id="2715964"/>
    <lineage>
        <taxon>Bacteria</taxon>
        <taxon>Pseudomonadati</taxon>
        <taxon>Pseudomonadota</taxon>
        <taxon>Gammaproteobacteria</taxon>
        <taxon>Pseudomonadales</taxon>
        <taxon>Pseudomonadaceae</taxon>
        <taxon>Pseudomonas</taxon>
    </lineage>
</organism>
<evidence type="ECO:0000259" key="12">
    <source>
        <dbReference type="PROSITE" id="PS50111"/>
    </source>
</evidence>
<keyword evidence="7 9" id="KW-0807">Transducer</keyword>
<evidence type="ECO:0000256" key="6">
    <source>
        <dbReference type="ARBA" id="ARBA00023136"/>
    </source>
</evidence>
<keyword evidence="4 11" id="KW-0812">Transmembrane</keyword>
<keyword evidence="6 11" id="KW-0472">Membrane</keyword>
<comment type="subcellular location">
    <subcellularLocation>
        <location evidence="1">Cell membrane</location>
    </subcellularLocation>
</comment>
<evidence type="ECO:0000256" key="3">
    <source>
        <dbReference type="ARBA" id="ARBA00022481"/>
    </source>
</evidence>
<keyword evidence="14" id="KW-1185">Reference proteome</keyword>
<feature type="transmembrane region" description="Helical" evidence="11">
    <location>
        <begin position="39"/>
        <end position="59"/>
    </location>
</feature>
<keyword evidence="2" id="KW-1003">Cell membrane</keyword>
<keyword evidence="5 11" id="KW-1133">Transmembrane helix</keyword>
<dbReference type="InterPro" id="IPR004089">
    <property type="entry name" value="MCPsignal_dom"/>
</dbReference>
<evidence type="ECO:0000256" key="2">
    <source>
        <dbReference type="ARBA" id="ARBA00022475"/>
    </source>
</evidence>
<feature type="region of interest" description="Disordered" evidence="10">
    <location>
        <begin position="372"/>
        <end position="392"/>
    </location>
</feature>
<evidence type="ECO:0000256" key="7">
    <source>
        <dbReference type="ARBA" id="ARBA00023224"/>
    </source>
</evidence>
<dbReference type="PANTHER" id="PTHR32089:SF112">
    <property type="entry name" value="LYSOZYME-LIKE PROTEIN-RELATED"/>
    <property type="match status" value="1"/>
</dbReference>
<evidence type="ECO:0000256" key="11">
    <source>
        <dbReference type="SAM" id="Phobius"/>
    </source>
</evidence>
<evidence type="ECO:0000313" key="14">
    <source>
        <dbReference type="Proteomes" id="UP000805841"/>
    </source>
</evidence>
<dbReference type="Proteomes" id="UP000805841">
    <property type="component" value="Unassembled WGS sequence"/>
</dbReference>
<comment type="caution">
    <text evidence="13">The sequence shown here is derived from an EMBL/GenBank/DDBJ whole genome shotgun (WGS) entry which is preliminary data.</text>
</comment>
<proteinExistence type="inferred from homology"/>
<feature type="domain" description="Methyl-accepting transducer" evidence="12">
    <location>
        <begin position="107"/>
        <end position="278"/>
    </location>
</feature>
<dbReference type="SMART" id="SM00283">
    <property type="entry name" value="MA"/>
    <property type="match status" value="1"/>
</dbReference>
<accession>A0ABR7YYD7</accession>
<dbReference type="SUPFAM" id="SSF58104">
    <property type="entry name" value="Methyl-accepting chemotaxis protein (MCP) signaling domain"/>
    <property type="match status" value="1"/>
</dbReference>
<evidence type="ECO:0000256" key="9">
    <source>
        <dbReference type="PROSITE-ProRule" id="PRU00284"/>
    </source>
</evidence>
<dbReference type="InterPro" id="IPR004090">
    <property type="entry name" value="Chemotax_Me-accpt_rcpt"/>
</dbReference>